<evidence type="ECO:0000256" key="2">
    <source>
        <dbReference type="SAM" id="SignalP"/>
    </source>
</evidence>
<reference evidence="3" key="1">
    <citation type="submission" date="2021-01" db="EMBL/GenBank/DDBJ databases">
        <title>Whole genome shotgun sequence of Sinosporangium siamense NBRC 109515.</title>
        <authorList>
            <person name="Komaki H."/>
            <person name="Tamura T."/>
        </authorList>
    </citation>
    <scope>NUCLEOTIDE SEQUENCE</scope>
    <source>
        <strain evidence="3">NBRC 109515</strain>
    </source>
</reference>
<gene>
    <name evidence="3" type="ORF">Ssi02_25080</name>
</gene>
<dbReference type="Proteomes" id="UP000606172">
    <property type="component" value="Unassembled WGS sequence"/>
</dbReference>
<dbReference type="RefSeq" id="WP_204024972.1">
    <property type="nucleotide sequence ID" value="NZ_BOOW01000015.1"/>
</dbReference>
<proteinExistence type="predicted"/>
<dbReference type="EMBL" id="BOOW01000015">
    <property type="protein sequence ID" value="GII92277.1"/>
    <property type="molecule type" value="Genomic_DNA"/>
</dbReference>
<sequence length="352" mass="38386">MLQRFRAIVVVTAMGAGALAMTPAASASQTSPGPDISKVGVNPNPVVVDSSSGATATFGFEAGATNAKVVLTSPSGNSTDVAATNGGSNKWSAQYKFTREDHKAGDWKYKVVATSAVGTSTSSTYEVKVRHVYDTRIVDFNASPENVRKGGTLTATGALQINWGKAWEGWSGQSVDISFREKGSDLYKKVATTTSGHNGWFKAHVKTWSSGYWRAEFNGKEGAHKSVSDADRIDVSRPAPPPEPEPEPADTRIVKFNASPEPVRYGRYVRLVGTLQVDDEWGWDGYRGKVEVHFKPYGSSKWRYVKSAWSTGSGKVRTSTRAYKSGTWRFYFDGDSDTFDSRSKGDYVKVRR</sequence>
<evidence type="ECO:0000313" key="3">
    <source>
        <dbReference type="EMBL" id="GII92277.1"/>
    </source>
</evidence>
<evidence type="ECO:0000256" key="1">
    <source>
        <dbReference type="SAM" id="MobiDB-lite"/>
    </source>
</evidence>
<organism evidence="3 4">
    <name type="scientific">Sinosporangium siamense</name>
    <dbReference type="NCBI Taxonomy" id="1367973"/>
    <lineage>
        <taxon>Bacteria</taxon>
        <taxon>Bacillati</taxon>
        <taxon>Actinomycetota</taxon>
        <taxon>Actinomycetes</taxon>
        <taxon>Streptosporangiales</taxon>
        <taxon>Streptosporangiaceae</taxon>
        <taxon>Sinosporangium</taxon>
    </lineage>
</organism>
<accession>A0A919RF74</accession>
<keyword evidence="4" id="KW-1185">Reference proteome</keyword>
<feature type="compositionally biased region" description="Basic and acidic residues" evidence="1">
    <location>
        <begin position="223"/>
        <end position="235"/>
    </location>
</feature>
<protein>
    <submittedName>
        <fullName evidence="3">Uncharacterized protein</fullName>
    </submittedName>
</protein>
<feature type="signal peptide" evidence="2">
    <location>
        <begin position="1"/>
        <end position="27"/>
    </location>
</feature>
<comment type="caution">
    <text evidence="3">The sequence shown here is derived from an EMBL/GenBank/DDBJ whole genome shotgun (WGS) entry which is preliminary data.</text>
</comment>
<keyword evidence="2" id="KW-0732">Signal</keyword>
<feature type="chain" id="PRO_5037203659" evidence="2">
    <location>
        <begin position="28"/>
        <end position="352"/>
    </location>
</feature>
<name>A0A919RF74_9ACTN</name>
<feature type="region of interest" description="Disordered" evidence="1">
    <location>
        <begin position="223"/>
        <end position="250"/>
    </location>
</feature>
<dbReference type="AlphaFoldDB" id="A0A919RF74"/>
<evidence type="ECO:0000313" key="4">
    <source>
        <dbReference type="Proteomes" id="UP000606172"/>
    </source>
</evidence>